<dbReference type="PANTHER" id="PTHR31339:SF9">
    <property type="entry name" value="PLASMIN AND FIBRONECTIN-BINDING PROTEIN A"/>
    <property type="match status" value="1"/>
</dbReference>
<keyword evidence="2 4" id="KW-0378">Hydrolase</keyword>
<protein>
    <submittedName>
        <fullName evidence="5">Glycoside hydrolase family 28 protein</fullName>
    </submittedName>
</protein>
<evidence type="ECO:0000256" key="2">
    <source>
        <dbReference type="ARBA" id="ARBA00022801"/>
    </source>
</evidence>
<reference evidence="5" key="1">
    <citation type="submission" date="2020-10" db="EMBL/GenBank/DDBJ databases">
        <authorList>
            <person name="Gilroy R."/>
        </authorList>
    </citation>
    <scope>NUCLEOTIDE SEQUENCE</scope>
    <source>
        <strain evidence="5">14700</strain>
    </source>
</reference>
<sequence length="431" mass="46867">MDHFVVDYGAKGDGKSDDRSFIQAAIDKAHEEGGGRVIVGGCRVYLSSSLVLKSGVELYVERGSKLLATPVLADYLNPNKGVKDTGVDIAGTPVTLKPSYAFIYAYGAEDIAITGSGVIDGNCYAFVSRVSQYYVTGEFYPRPTMIYLEACKHVTVRDVTLTNAPFWTLHPAGCDDVLIETIRILNPLDVANSDGIDPDHSSNVRIIGCHVEAADDCICLKSSAGNMEYGPCENIVITGCTLKSTSAALKIGTEGTGDFRNVVVSNCTISGTNRAISIQIRDPGCVRNVLFSGITIETRRFAPCWWGTAEPITITSINRVEGKESGTIENVVFENVTAEGENGVFIYGNHKVKNIRMRNVSITLKATSKWERGLYDMRPGEGTEVKKLGSYGFRISGVDGLRLEDCRAYLEKNDDFIGDVLIEDSENIEQC</sequence>
<evidence type="ECO:0000313" key="5">
    <source>
        <dbReference type="EMBL" id="MBO8470103.1"/>
    </source>
</evidence>
<dbReference type="InterPro" id="IPR051801">
    <property type="entry name" value="GH28_Enzymes"/>
</dbReference>
<name>A0A9D9NE27_9SPIO</name>
<dbReference type="InterPro" id="IPR011050">
    <property type="entry name" value="Pectin_lyase_fold/virulence"/>
</dbReference>
<dbReference type="Pfam" id="PF00295">
    <property type="entry name" value="Glyco_hydro_28"/>
    <property type="match status" value="1"/>
</dbReference>
<dbReference type="Gene3D" id="2.160.20.10">
    <property type="entry name" value="Single-stranded right-handed beta-helix, Pectin lyase-like"/>
    <property type="match status" value="1"/>
</dbReference>
<dbReference type="EMBL" id="JADIMF010000161">
    <property type="protein sequence ID" value="MBO8470103.1"/>
    <property type="molecule type" value="Genomic_DNA"/>
</dbReference>
<evidence type="ECO:0000313" key="6">
    <source>
        <dbReference type="Proteomes" id="UP000810292"/>
    </source>
</evidence>
<proteinExistence type="inferred from homology"/>
<evidence type="ECO:0000256" key="3">
    <source>
        <dbReference type="ARBA" id="ARBA00023295"/>
    </source>
</evidence>
<dbReference type="SMART" id="SM00710">
    <property type="entry name" value="PbH1"/>
    <property type="match status" value="6"/>
</dbReference>
<dbReference type="AlphaFoldDB" id="A0A9D9NE27"/>
<dbReference type="InterPro" id="IPR006626">
    <property type="entry name" value="PbH1"/>
</dbReference>
<comment type="caution">
    <text evidence="5">The sequence shown here is derived from an EMBL/GenBank/DDBJ whole genome shotgun (WGS) entry which is preliminary data.</text>
</comment>
<dbReference type="Proteomes" id="UP000810292">
    <property type="component" value="Unassembled WGS sequence"/>
</dbReference>
<dbReference type="PANTHER" id="PTHR31339">
    <property type="entry name" value="PECTIN LYASE-RELATED"/>
    <property type="match status" value="1"/>
</dbReference>
<evidence type="ECO:0000256" key="4">
    <source>
        <dbReference type="RuleBase" id="RU361169"/>
    </source>
</evidence>
<evidence type="ECO:0000256" key="1">
    <source>
        <dbReference type="ARBA" id="ARBA00008834"/>
    </source>
</evidence>
<organism evidence="5 6">
    <name type="scientific">Candidatus Ornithospirochaeta stercoravium</name>
    <dbReference type="NCBI Taxonomy" id="2840897"/>
    <lineage>
        <taxon>Bacteria</taxon>
        <taxon>Pseudomonadati</taxon>
        <taxon>Spirochaetota</taxon>
        <taxon>Spirochaetia</taxon>
        <taxon>Spirochaetales</taxon>
        <taxon>Spirochaetaceae</taxon>
        <taxon>Spirochaetaceae incertae sedis</taxon>
        <taxon>Candidatus Ornithospirochaeta</taxon>
    </lineage>
</organism>
<accession>A0A9D9NE27</accession>
<dbReference type="GO" id="GO:0005975">
    <property type="term" value="P:carbohydrate metabolic process"/>
    <property type="evidence" value="ECO:0007669"/>
    <property type="project" value="InterPro"/>
</dbReference>
<dbReference type="InterPro" id="IPR012334">
    <property type="entry name" value="Pectin_lyas_fold"/>
</dbReference>
<dbReference type="GO" id="GO:0004650">
    <property type="term" value="F:polygalacturonase activity"/>
    <property type="evidence" value="ECO:0007669"/>
    <property type="project" value="InterPro"/>
</dbReference>
<comment type="similarity">
    <text evidence="1 4">Belongs to the glycosyl hydrolase 28 family.</text>
</comment>
<keyword evidence="3 4" id="KW-0326">Glycosidase</keyword>
<gene>
    <name evidence="5" type="ORF">IAA72_10035</name>
</gene>
<reference evidence="5" key="2">
    <citation type="journal article" date="2021" name="PeerJ">
        <title>Extensive microbial diversity within the chicken gut microbiome revealed by metagenomics and culture.</title>
        <authorList>
            <person name="Gilroy R."/>
            <person name="Ravi A."/>
            <person name="Getino M."/>
            <person name="Pursley I."/>
            <person name="Horton D.L."/>
            <person name="Alikhan N.F."/>
            <person name="Baker D."/>
            <person name="Gharbi K."/>
            <person name="Hall N."/>
            <person name="Watson M."/>
            <person name="Adriaenssens E.M."/>
            <person name="Foster-Nyarko E."/>
            <person name="Jarju S."/>
            <person name="Secka A."/>
            <person name="Antonio M."/>
            <person name="Oren A."/>
            <person name="Chaudhuri R.R."/>
            <person name="La Ragione R."/>
            <person name="Hildebrand F."/>
            <person name="Pallen M.J."/>
        </authorList>
    </citation>
    <scope>NUCLEOTIDE SEQUENCE</scope>
    <source>
        <strain evidence="5">14700</strain>
    </source>
</reference>
<dbReference type="SUPFAM" id="SSF51126">
    <property type="entry name" value="Pectin lyase-like"/>
    <property type="match status" value="1"/>
</dbReference>
<dbReference type="InterPro" id="IPR000743">
    <property type="entry name" value="Glyco_hydro_28"/>
</dbReference>